<dbReference type="STRING" id="1348612.A0A397ITK8"/>
<proteinExistence type="predicted"/>
<dbReference type="PROSITE" id="PS50213">
    <property type="entry name" value="FAS1"/>
    <property type="match status" value="1"/>
</dbReference>
<dbReference type="Proteomes" id="UP000266861">
    <property type="component" value="Unassembled WGS sequence"/>
</dbReference>
<dbReference type="OrthoDB" id="5551751at2759"/>
<feature type="chain" id="PRO_5017298649" description="FAS1 domain-containing protein" evidence="1">
    <location>
        <begin position="25"/>
        <end position="196"/>
    </location>
</feature>
<feature type="signal peptide" evidence="1">
    <location>
        <begin position="1"/>
        <end position="24"/>
    </location>
</feature>
<dbReference type="Pfam" id="PF02469">
    <property type="entry name" value="Fasciclin"/>
    <property type="match status" value="1"/>
</dbReference>
<evidence type="ECO:0000256" key="1">
    <source>
        <dbReference type="SAM" id="SignalP"/>
    </source>
</evidence>
<feature type="domain" description="FAS1" evidence="2">
    <location>
        <begin position="53"/>
        <end position="193"/>
    </location>
</feature>
<accession>A0A397ITK8</accession>
<gene>
    <name evidence="3" type="ORF">Glove_174g67</name>
</gene>
<evidence type="ECO:0000313" key="4">
    <source>
        <dbReference type="Proteomes" id="UP000266861"/>
    </source>
</evidence>
<sequence>MAKQTSFFLLTFLIITILTSFTQTRSLVPQEEYIYNQDYEQITLMDFEDSQGPVTLIDIIPIEKDLTIFVDCIRTFVDIIDLLSDPDSSVIILAPVNSVLRDRTHILTGSGRVKDKEIKVDPKENMYKFLLGHIVVADKKSLSQEGNLKSMDNATITVEEGINNTYKLNGKVNTTGFFKKVVNGVIYKIDGVLVDL</sequence>
<dbReference type="InterPro" id="IPR000782">
    <property type="entry name" value="FAS1_domain"/>
</dbReference>
<protein>
    <recommendedName>
        <fullName evidence="2">FAS1 domain-containing protein</fullName>
    </recommendedName>
</protein>
<evidence type="ECO:0000259" key="2">
    <source>
        <dbReference type="PROSITE" id="PS50213"/>
    </source>
</evidence>
<dbReference type="SUPFAM" id="SSF82153">
    <property type="entry name" value="FAS1 domain"/>
    <property type="match status" value="1"/>
</dbReference>
<dbReference type="InterPro" id="IPR036378">
    <property type="entry name" value="FAS1_dom_sf"/>
</dbReference>
<dbReference type="AlphaFoldDB" id="A0A397ITK8"/>
<dbReference type="Gene3D" id="2.30.180.10">
    <property type="entry name" value="FAS1 domain"/>
    <property type="match status" value="1"/>
</dbReference>
<comment type="caution">
    <text evidence="3">The sequence shown here is derived from an EMBL/GenBank/DDBJ whole genome shotgun (WGS) entry which is preliminary data.</text>
</comment>
<dbReference type="EMBL" id="PQFF01000164">
    <property type="protein sequence ID" value="RHZ77658.1"/>
    <property type="molecule type" value="Genomic_DNA"/>
</dbReference>
<reference evidence="3 4" key="1">
    <citation type="submission" date="2018-08" db="EMBL/GenBank/DDBJ databases">
        <title>Genome and evolution of the arbuscular mycorrhizal fungus Diversispora epigaea (formerly Glomus versiforme) and its bacterial endosymbionts.</title>
        <authorList>
            <person name="Sun X."/>
            <person name="Fei Z."/>
            <person name="Harrison M."/>
        </authorList>
    </citation>
    <scope>NUCLEOTIDE SEQUENCE [LARGE SCALE GENOMIC DNA]</scope>
    <source>
        <strain evidence="3 4">IT104</strain>
    </source>
</reference>
<name>A0A397ITK8_9GLOM</name>
<evidence type="ECO:0000313" key="3">
    <source>
        <dbReference type="EMBL" id="RHZ77658.1"/>
    </source>
</evidence>
<keyword evidence="1" id="KW-0732">Signal</keyword>
<keyword evidence="4" id="KW-1185">Reference proteome</keyword>
<organism evidence="3 4">
    <name type="scientific">Diversispora epigaea</name>
    <dbReference type="NCBI Taxonomy" id="1348612"/>
    <lineage>
        <taxon>Eukaryota</taxon>
        <taxon>Fungi</taxon>
        <taxon>Fungi incertae sedis</taxon>
        <taxon>Mucoromycota</taxon>
        <taxon>Glomeromycotina</taxon>
        <taxon>Glomeromycetes</taxon>
        <taxon>Diversisporales</taxon>
        <taxon>Diversisporaceae</taxon>
        <taxon>Diversispora</taxon>
    </lineage>
</organism>